<dbReference type="InterPro" id="IPR050109">
    <property type="entry name" value="HTH-type_TetR-like_transc_reg"/>
</dbReference>
<keyword evidence="1" id="KW-0805">Transcription regulation</keyword>
<keyword evidence="7" id="KW-1185">Reference proteome</keyword>
<dbReference type="InterPro" id="IPR009057">
    <property type="entry name" value="Homeodomain-like_sf"/>
</dbReference>
<reference evidence="6 7" key="1">
    <citation type="submission" date="2024-08" db="EMBL/GenBank/DDBJ databases">
        <authorList>
            <person name="Lu H."/>
        </authorList>
    </citation>
    <scope>NUCLEOTIDE SEQUENCE [LARGE SCALE GENOMIC DNA]</scope>
    <source>
        <strain evidence="6 7">BYS87W</strain>
    </source>
</reference>
<dbReference type="RefSeq" id="WP_394383512.1">
    <property type="nucleotide sequence ID" value="NZ_JBIGIB010000002.1"/>
</dbReference>
<dbReference type="PROSITE" id="PS50977">
    <property type="entry name" value="HTH_TETR_2"/>
    <property type="match status" value="1"/>
</dbReference>
<comment type="caution">
    <text evidence="6">The sequence shown here is derived from an EMBL/GenBank/DDBJ whole genome shotgun (WGS) entry which is preliminary data.</text>
</comment>
<dbReference type="Gene3D" id="1.10.357.10">
    <property type="entry name" value="Tetracycline Repressor, domain 2"/>
    <property type="match status" value="1"/>
</dbReference>
<dbReference type="Pfam" id="PF00440">
    <property type="entry name" value="TetR_N"/>
    <property type="match status" value="1"/>
</dbReference>
<organism evidence="6 7">
    <name type="scientific">Pelomonas baiyunensis</name>
    <dbReference type="NCBI Taxonomy" id="3299026"/>
    <lineage>
        <taxon>Bacteria</taxon>
        <taxon>Pseudomonadati</taxon>
        <taxon>Pseudomonadota</taxon>
        <taxon>Betaproteobacteria</taxon>
        <taxon>Burkholderiales</taxon>
        <taxon>Sphaerotilaceae</taxon>
        <taxon>Roseateles</taxon>
    </lineage>
</organism>
<evidence type="ECO:0000259" key="5">
    <source>
        <dbReference type="PROSITE" id="PS50977"/>
    </source>
</evidence>
<evidence type="ECO:0000313" key="6">
    <source>
        <dbReference type="EMBL" id="MFG6466647.1"/>
    </source>
</evidence>
<evidence type="ECO:0000256" key="2">
    <source>
        <dbReference type="ARBA" id="ARBA00023125"/>
    </source>
</evidence>
<dbReference type="PANTHER" id="PTHR30055:SF234">
    <property type="entry name" value="HTH-TYPE TRANSCRIPTIONAL REGULATOR BETI"/>
    <property type="match status" value="1"/>
</dbReference>
<evidence type="ECO:0000256" key="1">
    <source>
        <dbReference type="ARBA" id="ARBA00023015"/>
    </source>
</evidence>
<dbReference type="Proteomes" id="UP001606303">
    <property type="component" value="Unassembled WGS sequence"/>
</dbReference>
<evidence type="ECO:0000256" key="4">
    <source>
        <dbReference type="PROSITE-ProRule" id="PRU00335"/>
    </source>
</evidence>
<protein>
    <submittedName>
        <fullName evidence="6">TetR/AcrR family transcriptional regulator</fullName>
    </submittedName>
</protein>
<feature type="domain" description="HTH tetR-type" evidence="5">
    <location>
        <begin position="16"/>
        <end position="76"/>
    </location>
</feature>
<keyword evidence="2 4" id="KW-0238">DNA-binding</keyword>
<keyword evidence="3" id="KW-0804">Transcription</keyword>
<evidence type="ECO:0000313" key="7">
    <source>
        <dbReference type="Proteomes" id="UP001606303"/>
    </source>
</evidence>
<evidence type="ECO:0000256" key="3">
    <source>
        <dbReference type="ARBA" id="ARBA00023163"/>
    </source>
</evidence>
<dbReference type="PANTHER" id="PTHR30055">
    <property type="entry name" value="HTH-TYPE TRANSCRIPTIONAL REGULATOR RUTR"/>
    <property type="match status" value="1"/>
</dbReference>
<gene>
    <name evidence="6" type="ORF">ACG01O_08525</name>
</gene>
<proteinExistence type="predicted"/>
<dbReference type="PRINTS" id="PR00455">
    <property type="entry name" value="HTHTETR"/>
</dbReference>
<dbReference type="InterPro" id="IPR001647">
    <property type="entry name" value="HTH_TetR"/>
</dbReference>
<name>A0ABW7GXE1_9BURK</name>
<sequence>MSPLRPRKRPTQLRAVETVACILEAAAQILEAQGRAGFNTNAVAERAGVSIGSLYQYFPGKEALLIALMQREKARFADDAGTALQAPSGREALEHLLAAAVRQQLERPELARLLDVEEERPDTRQALAGKSSFTALIQAILTRPDLPRVPDLAAAADDVGHLIRALTDAAGHRGERGEAAAADLQQRLSRAVLGYLGLPRM</sequence>
<feature type="DNA-binding region" description="H-T-H motif" evidence="4">
    <location>
        <begin position="39"/>
        <end position="58"/>
    </location>
</feature>
<dbReference type="SUPFAM" id="SSF46689">
    <property type="entry name" value="Homeodomain-like"/>
    <property type="match status" value="1"/>
</dbReference>
<accession>A0ABW7GXE1</accession>
<dbReference type="EMBL" id="JBIGIB010000002">
    <property type="protein sequence ID" value="MFG6466647.1"/>
    <property type="molecule type" value="Genomic_DNA"/>
</dbReference>